<keyword evidence="2 3" id="KW-0175">Coiled coil</keyword>
<dbReference type="EMBL" id="JBIHSN010000002">
    <property type="protein sequence ID" value="MFH0265660.1"/>
    <property type="molecule type" value="Genomic_DNA"/>
</dbReference>
<comment type="caution">
    <text evidence="5">The sequence shown here is derived from an EMBL/GenBank/DDBJ whole genome shotgun (WGS) entry which is preliminary data.</text>
</comment>
<organism evidence="5 6">
    <name type="scientific">Vibrio rumoiensis</name>
    <dbReference type="NCBI Taxonomy" id="76258"/>
    <lineage>
        <taxon>Bacteria</taxon>
        <taxon>Pseudomonadati</taxon>
        <taxon>Pseudomonadota</taxon>
        <taxon>Gammaproteobacteria</taxon>
        <taxon>Vibrionales</taxon>
        <taxon>Vibrionaceae</taxon>
        <taxon>Vibrio</taxon>
    </lineage>
</organism>
<keyword evidence="6" id="KW-1185">Reference proteome</keyword>
<protein>
    <submittedName>
        <fullName evidence="5">HlyD family secretion protein</fullName>
    </submittedName>
</protein>
<gene>
    <name evidence="5" type="ORF">ACGRQ9_09185</name>
</gene>
<dbReference type="Pfam" id="PF25881">
    <property type="entry name" value="HH_YBHG"/>
    <property type="match status" value="1"/>
</dbReference>
<dbReference type="SUPFAM" id="SSF111369">
    <property type="entry name" value="HlyD-like secretion proteins"/>
    <property type="match status" value="2"/>
</dbReference>
<evidence type="ECO:0000313" key="6">
    <source>
        <dbReference type="Proteomes" id="UP001607151"/>
    </source>
</evidence>
<dbReference type="PROSITE" id="PS51257">
    <property type="entry name" value="PROKAR_LIPOPROTEIN"/>
    <property type="match status" value="1"/>
</dbReference>
<reference evidence="5 6" key="1">
    <citation type="submission" date="2024-10" db="EMBL/GenBank/DDBJ databases">
        <authorList>
            <person name="Yibar A."/>
            <person name="Saticioglu I.B."/>
            <person name="Duman M."/>
            <person name="Ajmi N."/>
            <person name="Gurler F."/>
            <person name="Ay H."/>
            <person name="Onuk E."/>
            <person name="Guler S."/>
            <person name="Romalde J.L."/>
        </authorList>
    </citation>
    <scope>NUCLEOTIDE SEQUENCE [LARGE SCALE GENOMIC DNA]</scope>
    <source>
        <strain evidence="5 6">14-MA-B</strain>
    </source>
</reference>
<dbReference type="Gene3D" id="1.10.287.470">
    <property type="entry name" value="Helix hairpin bin"/>
    <property type="match status" value="2"/>
</dbReference>
<comment type="subcellular location">
    <subcellularLocation>
        <location evidence="1">Cell envelope</location>
    </subcellularLocation>
</comment>
<dbReference type="Gene3D" id="2.40.50.100">
    <property type="match status" value="1"/>
</dbReference>
<feature type="coiled-coil region" evidence="3">
    <location>
        <begin position="68"/>
        <end position="121"/>
    </location>
</feature>
<evidence type="ECO:0000259" key="4">
    <source>
        <dbReference type="Pfam" id="PF25881"/>
    </source>
</evidence>
<evidence type="ECO:0000256" key="1">
    <source>
        <dbReference type="ARBA" id="ARBA00004196"/>
    </source>
</evidence>
<dbReference type="InterPro" id="IPR050465">
    <property type="entry name" value="UPF0194_transport"/>
</dbReference>
<accession>A0ABW7IVH8</accession>
<evidence type="ECO:0000313" key="5">
    <source>
        <dbReference type="EMBL" id="MFH0265660.1"/>
    </source>
</evidence>
<dbReference type="PANTHER" id="PTHR32347">
    <property type="entry name" value="EFFLUX SYSTEM COMPONENT YKNX-RELATED"/>
    <property type="match status" value="1"/>
</dbReference>
<name>A0ABW7IVH8_9VIBR</name>
<evidence type="ECO:0000256" key="2">
    <source>
        <dbReference type="ARBA" id="ARBA00023054"/>
    </source>
</evidence>
<dbReference type="RefSeq" id="WP_394608123.1">
    <property type="nucleotide sequence ID" value="NZ_JBIHSN010000002.1"/>
</dbReference>
<evidence type="ECO:0000256" key="3">
    <source>
        <dbReference type="SAM" id="Coils"/>
    </source>
</evidence>
<dbReference type="PANTHER" id="PTHR32347:SF29">
    <property type="entry name" value="UPF0194 MEMBRANE PROTEIN YBHG"/>
    <property type="match status" value="1"/>
</dbReference>
<dbReference type="Proteomes" id="UP001607151">
    <property type="component" value="Unassembled WGS sequence"/>
</dbReference>
<feature type="domain" description="YbhG-like alpha-helical hairpin" evidence="4">
    <location>
        <begin position="66"/>
        <end position="188"/>
    </location>
</feature>
<dbReference type="InterPro" id="IPR059052">
    <property type="entry name" value="HH_YbhG-like"/>
</dbReference>
<proteinExistence type="predicted"/>
<sequence>MIGRGGLVSIFLASLLIGCTPSEPTQASGTLERERISLLATEGEIIVARPIAEGSLVKQGQVLLQLDNKNQQARVAKAKAELMQVKANLTKILNGERAEDIDAAKANLANSKAKLTDAQKHYRRISELVAKKLVSVAERDNALAERDAAQASYDSSYQIWQRMTKGSRVEDIDAAQAQFAAAKAQLVLERHKLGELTIKATRNGILDSLPYQLGERVPQHAVVAIVQANSRPYARVYIPEPYKHKVHVGALLPVHVDGVASVMEGKVRWSSVEPAFTPYRNMTEDDRSRLVYLTEIDLPESADSLPSGIPLQVDLEAK</sequence>